<dbReference type="InterPro" id="IPR050789">
    <property type="entry name" value="Diverse_Enzym_Activities"/>
</dbReference>
<protein>
    <submittedName>
        <fullName evidence="2">Putative hydrolase</fullName>
    </submittedName>
</protein>
<keyword evidence="3" id="KW-1185">Reference proteome</keyword>
<reference evidence="2 3" key="1">
    <citation type="submission" date="2015-04" db="EMBL/GenBank/DDBJ databases">
        <title>Whole genome shotgun sequence of Flavihumibacter petaseus NBRC 106054.</title>
        <authorList>
            <person name="Miyazawa S."/>
            <person name="Hosoyama A."/>
            <person name="Hashimoto M."/>
            <person name="Noguchi M."/>
            <person name="Tsuchikane K."/>
            <person name="Ohji S."/>
            <person name="Yamazoe A."/>
            <person name="Ichikawa N."/>
            <person name="Kimura A."/>
            <person name="Fujita N."/>
        </authorList>
    </citation>
    <scope>NUCLEOTIDE SEQUENCE [LARGE SCALE GENOMIC DNA]</scope>
    <source>
        <strain evidence="2 3">NBRC 106054</strain>
    </source>
</reference>
<dbReference type="PANTHER" id="PTHR43283:SF7">
    <property type="entry name" value="BETA-LACTAMASE-RELATED DOMAIN-CONTAINING PROTEIN"/>
    <property type="match status" value="1"/>
</dbReference>
<evidence type="ECO:0000313" key="2">
    <source>
        <dbReference type="EMBL" id="GAO43627.1"/>
    </source>
</evidence>
<proteinExistence type="predicted"/>
<dbReference type="Proteomes" id="UP000033121">
    <property type="component" value="Unassembled WGS sequence"/>
</dbReference>
<dbReference type="EMBL" id="BBWV01000002">
    <property type="protein sequence ID" value="GAO43627.1"/>
    <property type="molecule type" value="Genomic_DNA"/>
</dbReference>
<dbReference type="Pfam" id="PF00144">
    <property type="entry name" value="Beta-lactamase"/>
    <property type="match status" value="1"/>
</dbReference>
<dbReference type="SUPFAM" id="SSF56601">
    <property type="entry name" value="beta-lactamase/transpeptidase-like"/>
    <property type="match status" value="1"/>
</dbReference>
<keyword evidence="2" id="KW-0378">Hydrolase</keyword>
<name>A0A0E9N0T8_9BACT</name>
<comment type="caution">
    <text evidence="2">The sequence shown here is derived from an EMBL/GenBank/DDBJ whole genome shotgun (WGS) entry which is preliminary data.</text>
</comment>
<dbReference type="AlphaFoldDB" id="A0A0E9N0T8"/>
<dbReference type="Gene3D" id="3.40.710.10">
    <property type="entry name" value="DD-peptidase/beta-lactamase superfamily"/>
    <property type="match status" value="1"/>
</dbReference>
<evidence type="ECO:0000313" key="3">
    <source>
        <dbReference type="Proteomes" id="UP000033121"/>
    </source>
</evidence>
<sequence>MLLLTWGIRYLWVSLPIITGYSAKMACSCTFLSGRPLSAVEKEELGTGPLAWATLRLDSSDQSVTATVFGLAAKKAIYRKGLGCTLVNGIPESAIRAQAGNFSSATLPPADSLPWPMGDRLSDTFPEGIDRTRLMAAINTAFLEPDTTRLLRTRAVVIVYKGQLVGEQYAPGFDRHTPQLSWSMAKSVTSALVGKLVMEGKLQPDQPAPVPEWQSVKDGREAITLKNLLHQSSGLDFEENYAKSSDATNMLFREADMGGYTAGHALREKPGTRFYYSSGNSNIIAGIVRRTIGDAAYHSYPADSLFYPAGIRSMVLEPDANGTYVGSSYAFANARDWARFGLLYANDGMAGGHRLLPEGWVKATVTPAPAAPRGQYGYQFWLNAGPAGNSAARLYPQLPEDMYYADGYEGQYVIVIPSRQLVLVRLGQTNGDNFDLVAFVGGVLGALK</sequence>
<dbReference type="InterPro" id="IPR012338">
    <property type="entry name" value="Beta-lactam/transpept-like"/>
</dbReference>
<dbReference type="GO" id="GO:0016787">
    <property type="term" value="F:hydrolase activity"/>
    <property type="evidence" value="ECO:0007669"/>
    <property type="project" value="UniProtKB-KW"/>
</dbReference>
<dbReference type="PANTHER" id="PTHR43283">
    <property type="entry name" value="BETA-LACTAMASE-RELATED"/>
    <property type="match status" value="1"/>
</dbReference>
<dbReference type="STRING" id="1220578.FPE01S_02_07330"/>
<gene>
    <name evidence="2" type="ORF">FPE01S_02_07330</name>
</gene>
<feature type="domain" description="Beta-lactamase-related" evidence="1">
    <location>
        <begin position="155"/>
        <end position="435"/>
    </location>
</feature>
<organism evidence="2 3">
    <name type="scientific">Flavihumibacter petaseus NBRC 106054</name>
    <dbReference type="NCBI Taxonomy" id="1220578"/>
    <lineage>
        <taxon>Bacteria</taxon>
        <taxon>Pseudomonadati</taxon>
        <taxon>Bacteroidota</taxon>
        <taxon>Chitinophagia</taxon>
        <taxon>Chitinophagales</taxon>
        <taxon>Chitinophagaceae</taxon>
        <taxon>Flavihumibacter</taxon>
    </lineage>
</organism>
<accession>A0A0E9N0T8</accession>
<evidence type="ECO:0000259" key="1">
    <source>
        <dbReference type="Pfam" id="PF00144"/>
    </source>
</evidence>
<dbReference type="InterPro" id="IPR001466">
    <property type="entry name" value="Beta-lactam-related"/>
</dbReference>